<reference evidence="2 3" key="1">
    <citation type="submission" date="2018-05" db="EMBL/GenBank/DDBJ databases">
        <title>Micromonosporas from Atacama Desert.</title>
        <authorList>
            <person name="Carro L."/>
            <person name="Golinska P."/>
            <person name="Klenk H.-P."/>
            <person name="Goodfellow M."/>
        </authorList>
    </citation>
    <scope>NUCLEOTIDE SEQUENCE [LARGE SCALE GENOMIC DNA]</scope>
    <source>
        <strain evidence="2 3">4G51</strain>
    </source>
</reference>
<dbReference type="InterPro" id="IPR012341">
    <property type="entry name" value="6hp_glycosidase-like_sf"/>
</dbReference>
<evidence type="ECO:0000259" key="1">
    <source>
        <dbReference type="Pfam" id="PF00723"/>
    </source>
</evidence>
<organism evidence="2 3">
    <name type="scientific">Micromonospora sicca</name>
    <dbReference type="NCBI Taxonomy" id="2202420"/>
    <lineage>
        <taxon>Bacteria</taxon>
        <taxon>Bacillati</taxon>
        <taxon>Actinomycetota</taxon>
        <taxon>Actinomycetes</taxon>
        <taxon>Micromonosporales</taxon>
        <taxon>Micromonosporaceae</taxon>
        <taxon>Micromonospora</taxon>
    </lineage>
</organism>
<dbReference type="OrthoDB" id="3902805at2"/>
<dbReference type="EMBL" id="QGKS01000346">
    <property type="protein sequence ID" value="PWR10686.1"/>
    <property type="molecule type" value="Genomic_DNA"/>
</dbReference>
<keyword evidence="2" id="KW-0378">Hydrolase</keyword>
<evidence type="ECO:0000313" key="2">
    <source>
        <dbReference type="EMBL" id="PWR10686.1"/>
    </source>
</evidence>
<dbReference type="GO" id="GO:0005975">
    <property type="term" value="P:carbohydrate metabolic process"/>
    <property type="evidence" value="ECO:0007669"/>
    <property type="project" value="InterPro"/>
</dbReference>
<dbReference type="RefSeq" id="WP_109804496.1">
    <property type="nucleotide sequence ID" value="NZ_QGKS01000346.1"/>
</dbReference>
<gene>
    <name evidence="2" type="ORF">DKT69_28115</name>
</gene>
<dbReference type="PANTHER" id="PTHR31616">
    <property type="entry name" value="TREHALASE"/>
    <property type="match status" value="1"/>
</dbReference>
<comment type="caution">
    <text evidence="2">The sequence shown here is derived from an EMBL/GenBank/DDBJ whole genome shotgun (WGS) entry which is preliminary data.</text>
</comment>
<evidence type="ECO:0000313" key="3">
    <source>
        <dbReference type="Proteomes" id="UP000246050"/>
    </source>
</evidence>
<accession>A0A317DAI1</accession>
<protein>
    <submittedName>
        <fullName evidence="2">Glycoside hydrolase family 15</fullName>
    </submittedName>
</protein>
<feature type="domain" description="GH15-like" evidence="1">
    <location>
        <begin position="11"/>
        <end position="204"/>
    </location>
</feature>
<dbReference type="InterPro" id="IPR008928">
    <property type="entry name" value="6-hairpin_glycosidase_sf"/>
</dbReference>
<sequence>MPTAARSDLRTLVESSLTLIEAHQHPSGAYPASPDYPVYRYSWLRDGAFIADAMSRAGRVDSADRFLRWCATVIDSRADRIADLVARADRGEEIGADEMLPTRYTLDGGDGDEPWWNFQLDGYGTWLWVLVTHTARHGRPIDAYRPAIGSTVDYLVAFGDRPCYDWWEEHAEHRHVATLGAVLAGLRAVVHARDAHGEPLLGPARAAAAATVDKLAALVATDGIADGHLTKWLGGTAVDGSLLACLTPFEVVDPRGPVAERTYHQVRDQLLRGGVYRYLGDTFYGGGEWLILTAWLGWHEARTGRTEAALGRLDWIAAQATPEGHLPEQVSGNTQRPGHITEWTERWGPVATPLLWSHAMFVTLALEVGL</sequence>
<dbReference type="AlphaFoldDB" id="A0A317DAI1"/>
<dbReference type="Gene3D" id="1.50.10.10">
    <property type="match status" value="1"/>
</dbReference>
<proteinExistence type="predicted"/>
<dbReference type="InterPro" id="IPR011613">
    <property type="entry name" value="GH15-like"/>
</dbReference>
<dbReference type="PANTHER" id="PTHR31616:SF0">
    <property type="entry name" value="GLUCAN 1,4-ALPHA-GLUCOSIDASE"/>
    <property type="match status" value="1"/>
</dbReference>
<name>A0A317DAI1_9ACTN</name>
<dbReference type="Proteomes" id="UP000246050">
    <property type="component" value="Unassembled WGS sequence"/>
</dbReference>
<dbReference type="GO" id="GO:0004553">
    <property type="term" value="F:hydrolase activity, hydrolyzing O-glycosyl compounds"/>
    <property type="evidence" value="ECO:0007669"/>
    <property type="project" value="TreeGrafter"/>
</dbReference>
<dbReference type="Pfam" id="PF00723">
    <property type="entry name" value="Glyco_hydro_15"/>
    <property type="match status" value="1"/>
</dbReference>
<dbReference type="SUPFAM" id="SSF48208">
    <property type="entry name" value="Six-hairpin glycosidases"/>
    <property type="match status" value="1"/>
</dbReference>